<dbReference type="KEGG" id="ipa:Isop_2228"/>
<organism evidence="2 3">
    <name type="scientific">Isosphaera pallida (strain ATCC 43644 / DSM 9630 / IS1B)</name>
    <dbReference type="NCBI Taxonomy" id="575540"/>
    <lineage>
        <taxon>Bacteria</taxon>
        <taxon>Pseudomonadati</taxon>
        <taxon>Planctomycetota</taxon>
        <taxon>Planctomycetia</taxon>
        <taxon>Isosphaerales</taxon>
        <taxon>Isosphaeraceae</taxon>
        <taxon>Isosphaera</taxon>
    </lineage>
</organism>
<dbReference type="EMBL" id="CP002353">
    <property type="protein sequence ID" value="ADV62806.1"/>
    <property type="molecule type" value="Genomic_DNA"/>
</dbReference>
<dbReference type="Gene3D" id="2.160.10.10">
    <property type="entry name" value="Hexapeptide repeat proteins"/>
    <property type="match status" value="1"/>
</dbReference>
<evidence type="ECO:0000313" key="3">
    <source>
        <dbReference type="Proteomes" id="UP000008631"/>
    </source>
</evidence>
<dbReference type="OrthoDB" id="9803036at2"/>
<reference key="1">
    <citation type="submission" date="2010-11" db="EMBL/GenBank/DDBJ databases">
        <title>The complete sequence of chromosome of Isophaera pallida ATCC 43644.</title>
        <authorList>
            <consortium name="US DOE Joint Genome Institute (JGI-PGF)"/>
            <person name="Lucas S."/>
            <person name="Copeland A."/>
            <person name="Lapidus A."/>
            <person name="Bruce D."/>
            <person name="Goodwin L."/>
            <person name="Pitluck S."/>
            <person name="Kyrpides N."/>
            <person name="Mavromatis K."/>
            <person name="Pagani I."/>
            <person name="Ivanova N."/>
            <person name="Saunders E."/>
            <person name="Brettin T."/>
            <person name="Detter J.C."/>
            <person name="Han C."/>
            <person name="Tapia R."/>
            <person name="Land M."/>
            <person name="Hauser L."/>
            <person name="Markowitz V."/>
            <person name="Cheng J.-F."/>
            <person name="Hugenholtz P."/>
            <person name="Woyke T."/>
            <person name="Wu D."/>
            <person name="Eisen J.A."/>
        </authorList>
    </citation>
    <scope>NUCLEOTIDE SEQUENCE</scope>
    <source>
        <strain>ATCC 43644</strain>
    </source>
</reference>
<protein>
    <recommendedName>
        <fullName evidence="4">Gamma carbonic anhydrase family protein</fullName>
    </recommendedName>
</protein>
<dbReference type="FunCoup" id="E8R5P9">
    <property type="interactions" value="346"/>
</dbReference>
<dbReference type="eggNOG" id="COG0663">
    <property type="taxonomic scope" value="Bacteria"/>
</dbReference>
<dbReference type="AlphaFoldDB" id="E8R5P9"/>
<dbReference type="InterPro" id="IPR011004">
    <property type="entry name" value="Trimer_LpxA-like_sf"/>
</dbReference>
<dbReference type="InterPro" id="IPR050484">
    <property type="entry name" value="Transf_Hexapept/Carb_Anhydrase"/>
</dbReference>
<dbReference type="HOGENOM" id="CLU_1132400_0_0_0"/>
<sequence length="245" mass="25283">MLPRPDPSESDAPIHAALADGPPESNTEGQAVSFRARSWPGGGGRLIDLGGIFVAESAVIVGDVELGPGTNVWPFVAIRGDVAPIRVGRRVSIQDHVMLHCRHGVALEIGDDVVIGHHACVHCARVGSGTLVGIGSRILDDAVIGAGCVVAAGAVVTPGTKVPEGMVVAGVPARVLRPVEQRDRDYVARVAARYVRLAASHVAGGFPPWNGTNPMPQGWESGWLPESPAASDVTTPSCDLGKGDA</sequence>
<dbReference type="CDD" id="cd04645">
    <property type="entry name" value="LbH_gamma_CA_like"/>
    <property type="match status" value="1"/>
</dbReference>
<evidence type="ECO:0000256" key="1">
    <source>
        <dbReference type="SAM" id="MobiDB-lite"/>
    </source>
</evidence>
<dbReference type="STRING" id="575540.Isop_2228"/>
<dbReference type="InterPro" id="IPR001451">
    <property type="entry name" value="Hexapep"/>
</dbReference>
<dbReference type="PANTHER" id="PTHR13061:SF29">
    <property type="entry name" value="GAMMA CARBONIC ANHYDRASE-LIKE 1, MITOCHONDRIAL-RELATED"/>
    <property type="match status" value="1"/>
</dbReference>
<reference evidence="2 3" key="2">
    <citation type="journal article" date="2011" name="Stand. Genomic Sci.">
        <title>Complete genome sequence of Isosphaera pallida type strain (IS1B).</title>
        <authorList>
            <consortium name="US DOE Joint Genome Institute (JGI-PGF)"/>
            <person name="Goker M."/>
            <person name="Cleland D."/>
            <person name="Saunders E."/>
            <person name="Lapidus A."/>
            <person name="Nolan M."/>
            <person name="Lucas S."/>
            <person name="Hammon N."/>
            <person name="Deshpande S."/>
            <person name="Cheng J.F."/>
            <person name="Tapia R."/>
            <person name="Han C."/>
            <person name="Goodwin L."/>
            <person name="Pitluck S."/>
            <person name="Liolios K."/>
            <person name="Pagani I."/>
            <person name="Ivanova N."/>
            <person name="Mavromatis K."/>
            <person name="Pati A."/>
            <person name="Chen A."/>
            <person name="Palaniappan K."/>
            <person name="Land M."/>
            <person name="Hauser L."/>
            <person name="Chang Y.J."/>
            <person name="Jeffries C.D."/>
            <person name="Detter J.C."/>
            <person name="Beck B."/>
            <person name="Woyke T."/>
            <person name="Bristow J."/>
            <person name="Eisen J.A."/>
            <person name="Markowitz V."/>
            <person name="Hugenholtz P."/>
            <person name="Kyrpides N.C."/>
            <person name="Klenk H.P."/>
        </authorList>
    </citation>
    <scope>NUCLEOTIDE SEQUENCE [LARGE SCALE GENOMIC DNA]</scope>
    <source>
        <strain evidence="3">ATCC 43644 / DSM 9630 / IS1B</strain>
    </source>
</reference>
<name>E8R5P9_ISOPI</name>
<dbReference type="PANTHER" id="PTHR13061">
    <property type="entry name" value="DYNACTIN SUBUNIT P25"/>
    <property type="match status" value="1"/>
</dbReference>
<feature type="region of interest" description="Disordered" evidence="1">
    <location>
        <begin position="209"/>
        <end position="245"/>
    </location>
</feature>
<evidence type="ECO:0000313" key="2">
    <source>
        <dbReference type="EMBL" id="ADV62806.1"/>
    </source>
</evidence>
<dbReference type="Proteomes" id="UP000008631">
    <property type="component" value="Chromosome"/>
</dbReference>
<dbReference type="RefSeq" id="WP_013565094.1">
    <property type="nucleotide sequence ID" value="NC_014962.1"/>
</dbReference>
<dbReference type="InParanoid" id="E8R5P9"/>
<evidence type="ECO:0008006" key="4">
    <source>
        <dbReference type="Google" id="ProtNLM"/>
    </source>
</evidence>
<feature type="region of interest" description="Disordered" evidence="1">
    <location>
        <begin position="1"/>
        <end position="29"/>
    </location>
</feature>
<proteinExistence type="predicted"/>
<gene>
    <name evidence="2" type="ordered locus">Isop_2228</name>
</gene>
<keyword evidence="3" id="KW-1185">Reference proteome</keyword>
<dbReference type="SUPFAM" id="SSF51161">
    <property type="entry name" value="Trimeric LpxA-like enzymes"/>
    <property type="match status" value="1"/>
</dbReference>
<dbReference type="InterPro" id="IPR047324">
    <property type="entry name" value="LbH_gamma_CA-like"/>
</dbReference>
<accession>E8R5P9</accession>
<dbReference type="Pfam" id="PF00132">
    <property type="entry name" value="Hexapep"/>
    <property type="match status" value="1"/>
</dbReference>